<organism evidence="3 4">
    <name type="scientific">Flagellimonas eckloniae</name>
    <dbReference type="NCBI Taxonomy" id="346185"/>
    <lineage>
        <taxon>Bacteria</taxon>
        <taxon>Pseudomonadati</taxon>
        <taxon>Bacteroidota</taxon>
        <taxon>Flavobacteriia</taxon>
        <taxon>Flavobacteriales</taxon>
        <taxon>Flavobacteriaceae</taxon>
        <taxon>Flagellimonas</taxon>
    </lineage>
</organism>
<dbReference type="Gene3D" id="3.90.1580.10">
    <property type="entry name" value="paralog of FGE (formylglycine-generating enzyme)"/>
    <property type="match status" value="1"/>
</dbReference>
<dbReference type="InterPro" id="IPR016187">
    <property type="entry name" value="CTDL_fold"/>
</dbReference>
<name>A0A0Q1CKL3_9FLAO</name>
<dbReference type="GO" id="GO:0120147">
    <property type="term" value="F:formylglycine-generating oxidase activity"/>
    <property type="evidence" value="ECO:0007669"/>
    <property type="project" value="TreeGrafter"/>
</dbReference>
<dbReference type="EMBL" id="LCTZ01000002">
    <property type="protein sequence ID" value="KQC31553.1"/>
    <property type="molecule type" value="Genomic_DNA"/>
</dbReference>
<proteinExistence type="predicted"/>
<dbReference type="InterPro" id="IPR042095">
    <property type="entry name" value="SUMF_sf"/>
</dbReference>
<accession>A0A0Q1CKL3</accession>
<dbReference type="PANTHER" id="PTHR23150">
    <property type="entry name" value="SULFATASE MODIFYING FACTOR 1, 2"/>
    <property type="match status" value="1"/>
</dbReference>
<dbReference type="STRING" id="346185.AAY42_01410"/>
<evidence type="ECO:0000256" key="1">
    <source>
        <dbReference type="SAM" id="MobiDB-lite"/>
    </source>
</evidence>
<evidence type="ECO:0000313" key="4">
    <source>
        <dbReference type="Proteomes" id="UP000050827"/>
    </source>
</evidence>
<comment type="caution">
    <text evidence="3">The sequence shown here is derived from an EMBL/GenBank/DDBJ whole genome shotgun (WGS) entry which is preliminary data.</text>
</comment>
<reference evidence="3 4" key="1">
    <citation type="submission" date="2015-04" db="EMBL/GenBank/DDBJ databases">
        <title>Complete genome of flavobacterium.</title>
        <authorList>
            <person name="Kwon Y.M."/>
            <person name="Kim S.-J."/>
        </authorList>
    </citation>
    <scope>NUCLEOTIDE SEQUENCE [LARGE SCALE GENOMIC DNA]</scope>
    <source>
        <strain evidence="3 4">DK169</strain>
    </source>
</reference>
<dbReference type="SUPFAM" id="SSF56436">
    <property type="entry name" value="C-type lectin-like"/>
    <property type="match status" value="1"/>
</dbReference>
<dbReference type="PANTHER" id="PTHR23150:SF19">
    <property type="entry name" value="FORMYLGLYCINE-GENERATING ENZYME"/>
    <property type="match status" value="1"/>
</dbReference>
<evidence type="ECO:0000259" key="2">
    <source>
        <dbReference type="Pfam" id="PF03781"/>
    </source>
</evidence>
<feature type="region of interest" description="Disordered" evidence="1">
    <location>
        <begin position="189"/>
        <end position="210"/>
    </location>
</feature>
<feature type="domain" description="Sulfatase-modifying factor enzyme-like" evidence="2">
    <location>
        <begin position="16"/>
        <end position="240"/>
    </location>
</feature>
<sequence length="243" mass="27191">MGAWLFSTAQAKPKVEWVSIPAGTFIMGSAPCEVGRNLEETQHQVTVSAFKMSKYEVTYKQYDAYCEAIGREKVGDKDWGRGNRPVIFVSWQDATDFAEWMGCRLPTEAEWEYACRANTLTPFHTGNNLTTSQANFNGEYPYNGNAKGEYRGQTTPVGLFAPNAFGLHDMHGNVWEYCSDWYAPYSHEAQTDPKGPKTGEKHPIRGGSFGHYNTAARSRSAYRTSVTSDERHDTVGIRLVSSD</sequence>
<dbReference type="Proteomes" id="UP000050827">
    <property type="component" value="Unassembled WGS sequence"/>
</dbReference>
<dbReference type="PATRIC" id="fig|1547436.3.peg.295"/>
<keyword evidence="4" id="KW-1185">Reference proteome</keyword>
<protein>
    <recommendedName>
        <fullName evidence="2">Sulfatase-modifying factor enzyme-like domain-containing protein</fullName>
    </recommendedName>
</protein>
<gene>
    <name evidence="3" type="ORF">AAY42_01410</name>
</gene>
<evidence type="ECO:0000313" key="3">
    <source>
        <dbReference type="EMBL" id="KQC31553.1"/>
    </source>
</evidence>
<feature type="compositionally biased region" description="Basic and acidic residues" evidence="1">
    <location>
        <begin position="189"/>
        <end position="203"/>
    </location>
</feature>
<dbReference type="Pfam" id="PF03781">
    <property type="entry name" value="FGE-sulfatase"/>
    <property type="match status" value="1"/>
</dbReference>
<dbReference type="AlphaFoldDB" id="A0A0Q1CKL3"/>
<dbReference type="InterPro" id="IPR051043">
    <property type="entry name" value="Sulfatase_Mod_Factor_Kinase"/>
</dbReference>
<dbReference type="InterPro" id="IPR005532">
    <property type="entry name" value="SUMF_dom"/>
</dbReference>